<organism evidence="2 3">
    <name type="scientific">Halioxenophilus aromaticivorans</name>
    <dbReference type="NCBI Taxonomy" id="1306992"/>
    <lineage>
        <taxon>Bacteria</taxon>
        <taxon>Pseudomonadati</taxon>
        <taxon>Pseudomonadota</taxon>
        <taxon>Gammaproteobacteria</taxon>
        <taxon>Alteromonadales</taxon>
        <taxon>Alteromonadaceae</taxon>
        <taxon>Halioxenophilus</taxon>
    </lineage>
</organism>
<keyword evidence="1" id="KW-0472">Membrane</keyword>
<dbReference type="InterPro" id="IPR021109">
    <property type="entry name" value="Peptidase_aspartic_dom_sf"/>
</dbReference>
<feature type="transmembrane region" description="Helical" evidence="1">
    <location>
        <begin position="12"/>
        <end position="31"/>
    </location>
</feature>
<dbReference type="EMBL" id="BAABLX010000075">
    <property type="protein sequence ID" value="GAA4957903.1"/>
    <property type="molecule type" value="Genomic_DNA"/>
</dbReference>
<name>A0AAV3U8M7_9ALTE</name>
<evidence type="ECO:0008006" key="4">
    <source>
        <dbReference type="Google" id="ProtNLM"/>
    </source>
</evidence>
<comment type="caution">
    <text evidence="2">The sequence shown here is derived from an EMBL/GenBank/DDBJ whole genome shotgun (WGS) entry which is preliminary data.</text>
</comment>
<accession>A0AAV3U8M7</accession>
<sequence length="308" mass="34163">MQPTVAPLPHLFYLVICLFGILWGPASNAGVSQWTDVSIRQGHIYVPVSIGSAKGWALLDTGAEIFAINKRLIANDVDLKEGVAVNIAGVYGNEKRKVYNDVLVDLFGSTFEWSGLVDADLGDDLLLVVGESFFNQLVVQMDYPNQRIRIMTHDAVDLKKSENIRLRKKKYQQPQVLVTLGNNKKEWLLFDTGFNGGVMVTRRMATMRGWIDPNDQATHQGRGAVRSANMIGFTLPEVTFGPFTLENVLGSTPAKGAKLNLPGEQGQTGTKFKKKSFEGIVGYDVFKHFVITMDFKNQRMHVGLPTES</sequence>
<evidence type="ECO:0000313" key="3">
    <source>
        <dbReference type="Proteomes" id="UP001409585"/>
    </source>
</evidence>
<evidence type="ECO:0000256" key="1">
    <source>
        <dbReference type="SAM" id="Phobius"/>
    </source>
</evidence>
<keyword evidence="1" id="KW-0812">Transmembrane</keyword>
<dbReference type="RefSeq" id="WP_345427199.1">
    <property type="nucleotide sequence ID" value="NZ_AP031496.1"/>
</dbReference>
<evidence type="ECO:0000313" key="2">
    <source>
        <dbReference type="EMBL" id="GAA4957903.1"/>
    </source>
</evidence>
<protein>
    <recommendedName>
        <fullName evidence="4">Signal protein PDZ</fullName>
    </recommendedName>
</protein>
<keyword evidence="1" id="KW-1133">Transmembrane helix</keyword>
<keyword evidence="3" id="KW-1185">Reference proteome</keyword>
<reference evidence="3" key="1">
    <citation type="journal article" date="2019" name="Int. J. Syst. Evol. Microbiol.">
        <title>The Global Catalogue of Microorganisms (GCM) 10K type strain sequencing project: providing services to taxonomists for standard genome sequencing and annotation.</title>
        <authorList>
            <consortium name="The Broad Institute Genomics Platform"/>
            <consortium name="The Broad Institute Genome Sequencing Center for Infectious Disease"/>
            <person name="Wu L."/>
            <person name="Ma J."/>
        </authorList>
    </citation>
    <scope>NUCLEOTIDE SEQUENCE [LARGE SCALE GENOMIC DNA]</scope>
    <source>
        <strain evidence="3">JCM 19134</strain>
    </source>
</reference>
<dbReference type="Proteomes" id="UP001409585">
    <property type="component" value="Unassembled WGS sequence"/>
</dbReference>
<dbReference type="Gene3D" id="2.40.70.10">
    <property type="entry name" value="Acid Proteases"/>
    <property type="match status" value="2"/>
</dbReference>
<dbReference type="SUPFAM" id="SSF50630">
    <property type="entry name" value="Acid proteases"/>
    <property type="match status" value="1"/>
</dbReference>
<proteinExistence type="predicted"/>
<dbReference type="AlphaFoldDB" id="A0AAV3U8M7"/>
<gene>
    <name evidence="2" type="ORF">GCM10025791_43080</name>
</gene>